<dbReference type="Proteomes" id="UP000187209">
    <property type="component" value="Unassembled WGS sequence"/>
</dbReference>
<comment type="caution">
    <text evidence="2">The sequence shown here is derived from an EMBL/GenBank/DDBJ whole genome shotgun (WGS) entry which is preliminary data.</text>
</comment>
<proteinExistence type="predicted"/>
<feature type="coiled-coil region" evidence="1">
    <location>
        <begin position="43"/>
        <end position="84"/>
    </location>
</feature>
<evidence type="ECO:0000256" key="1">
    <source>
        <dbReference type="SAM" id="Coils"/>
    </source>
</evidence>
<name>A0A1R2D2X5_9CILI</name>
<keyword evidence="3" id="KW-1185">Reference proteome</keyword>
<dbReference type="AlphaFoldDB" id="A0A1R2D2X5"/>
<evidence type="ECO:0000313" key="2">
    <source>
        <dbReference type="EMBL" id="OMJ95598.1"/>
    </source>
</evidence>
<reference evidence="2 3" key="1">
    <citation type="submission" date="2016-11" db="EMBL/GenBank/DDBJ databases">
        <title>The macronuclear genome of Stentor coeruleus: a giant cell with tiny introns.</title>
        <authorList>
            <person name="Slabodnick M."/>
            <person name="Ruby J.G."/>
            <person name="Reiff S.B."/>
            <person name="Swart E.C."/>
            <person name="Gosai S."/>
            <person name="Prabakaran S."/>
            <person name="Witkowska E."/>
            <person name="Larue G.E."/>
            <person name="Fisher S."/>
            <person name="Freeman R.M."/>
            <person name="Gunawardena J."/>
            <person name="Chu W."/>
            <person name="Stover N.A."/>
            <person name="Gregory B.D."/>
            <person name="Nowacki M."/>
            <person name="Derisi J."/>
            <person name="Roy S.W."/>
            <person name="Marshall W.F."/>
            <person name="Sood P."/>
        </authorList>
    </citation>
    <scope>NUCLEOTIDE SEQUENCE [LARGE SCALE GENOMIC DNA]</scope>
    <source>
        <strain evidence="2">WM001</strain>
    </source>
</reference>
<evidence type="ECO:0000313" key="3">
    <source>
        <dbReference type="Proteomes" id="UP000187209"/>
    </source>
</evidence>
<dbReference type="OrthoDB" id="3863715at2759"/>
<accession>A0A1R2D2X5</accession>
<keyword evidence="1" id="KW-0175">Coiled coil</keyword>
<gene>
    <name evidence="2" type="ORF">SteCoe_1024</name>
</gene>
<organism evidence="2 3">
    <name type="scientific">Stentor coeruleus</name>
    <dbReference type="NCBI Taxonomy" id="5963"/>
    <lineage>
        <taxon>Eukaryota</taxon>
        <taxon>Sar</taxon>
        <taxon>Alveolata</taxon>
        <taxon>Ciliophora</taxon>
        <taxon>Postciliodesmatophora</taxon>
        <taxon>Heterotrichea</taxon>
        <taxon>Heterotrichida</taxon>
        <taxon>Stentoridae</taxon>
        <taxon>Stentor</taxon>
    </lineage>
</organism>
<protein>
    <submittedName>
        <fullName evidence="2">Uncharacterized protein</fullName>
    </submittedName>
</protein>
<sequence length="364" mass="42966">MEEKLRGFYEAWVSLIGKLSSFYKIEEECGIVSKTSFELAKYTDQITEQLEKIQDERDVLQKDYRELVRMKDEYMERKERFQKATIDKVKMLQKEITLLLEEKEKIQLYCTEIEKKLSEASEELRLMRTRSKKSKVLRNESQEKFCAMCFQVYNEQENFNWSCKTHKSKLCNDRYWCCNGIGKDAPGCLLSKHITNEELLEQEEKGEIIKYCIGCKEVGHSINTCPKDPNIQTNVIPHEEIQRLKTISVFKKKQINLGSELQDRAFEMVNMRIQGSDFSKFKDTDDEAEELEGIYFRDLVDLKEEMDFSQFNLRSFCKSSVDKKDETKVFRRDAEAKPTFKVLKRRVDLKTASKSPSLNYKSLD</sequence>
<dbReference type="EMBL" id="MPUH01000010">
    <property type="protein sequence ID" value="OMJ95598.1"/>
    <property type="molecule type" value="Genomic_DNA"/>
</dbReference>